<dbReference type="AlphaFoldDB" id="A0A7C2PB67"/>
<dbReference type="EMBL" id="DSOK01000319">
    <property type="protein sequence ID" value="HEN16076.1"/>
    <property type="molecule type" value="Genomic_DNA"/>
</dbReference>
<dbReference type="PANTHER" id="PTHR35901">
    <property type="entry name" value="RIBONUCLEASE VAPC3"/>
    <property type="match status" value="1"/>
</dbReference>
<evidence type="ECO:0000256" key="1">
    <source>
        <dbReference type="ARBA" id="ARBA00022842"/>
    </source>
</evidence>
<accession>A0A7C2PB67</accession>
<dbReference type="InterPro" id="IPR044153">
    <property type="entry name" value="PIN_Pae0151-like"/>
</dbReference>
<evidence type="ECO:0000313" key="2">
    <source>
        <dbReference type="EMBL" id="HEN16076.1"/>
    </source>
</evidence>
<organism evidence="2">
    <name type="scientific">Schlesneria paludicola</name>
    <dbReference type="NCBI Taxonomy" id="360056"/>
    <lineage>
        <taxon>Bacteria</taxon>
        <taxon>Pseudomonadati</taxon>
        <taxon>Planctomycetota</taxon>
        <taxon>Planctomycetia</taxon>
        <taxon>Planctomycetales</taxon>
        <taxon>Planctomycetaceae</taxon>
        <taxon>Schlesneria</taxon>
    </lineage>
</organism>
<name>A0A7C2PB67_9PLAN</name>
<proteinExistence type="predicted"/>
<dbReference type="InterPro" id="IPR029060">
    <property type="entry name" value="PIN-like_dom_sf"/>
</dbReference>
<dbReference type="SUPFAM" id="SSF88723">
    <property type="entry name" value="PIN domain-like"/>
    <property type="match status" value="1"/>
</dbReference>
<dbReference type="Gene3D" id="3.40.50.1010">
    <property type="entry name" value="5'-nuclease"/>
    <property type="match status" value="1"/>
</dbReference>
<dbReference type="InterPro" id="IPR051619">
    <property type="entry name" value="TypeII_TA_RNase_PINc/VapC"/>
</dbReference>
<dbReference type="PANTHER" id="PTHR35901:SF1">
    <property type="entry name" value="EXONUCLEASE VAPC9"/>
    <property type="match status" value="1"/>
</dbReference>
<reference evidence="2" key="1">
    <citation type="journal article" date="2020" name="mSystems">
        <title>Genome- and Community-Level Interaction Insights into Carbon Utilization and Element Cycling Functions of Hydrothermarchaeota in Hydrothermal Sediment.</title>
        <authorList>
            <person name="Zhou Z."/>
            <person name="Liu Y."/>
            <person name="Xu W."/>
            <person name="Pan J."/>
            <person name="Luo Z.H."/>
            <person name="Li M."/>
        </authorList>
    </citation>
    <scope>NUCLEOTIDE SEQUENCE [LARGE SCALE GENOMIC DNA]</scope>
    <source>
        <strain evidence="2">SpSt-339</strain>
    </source>
</reference>
<dbReference type="CDD" id="cd09873">
    <property type="entry name" value="PIN_Pae0151-like"/>
    <property type="match status" value="1"/>
</dbReference>
<sequence length="143" mass="15905">METVTSDILFDSCVLAKIVISEPDSALAETLVQSLLSQGLTIRVLDLALIEVGNVIWKTWRRKLIDTIEAEEAIKNLMVTQAKVEPALPFLARSLQLAMKYQIAVYDALFVAAVDQWDCRGVTSDATLVQRVQKDFPGIELLK</sequence>
<gene>
    <name evidence="2" type="ORF">ENQ76_11495</name>
</gene>
<comment type="caution">
    <text evidence="2">The sequence shown here is derived from an EMBL/GenBank/DDBJ whole genome shotgun (WGS) entry which is preliminary data.</text>
</comment>
<keyword evidence="1" id="KW-0460">Magnesium</keyword>
<protein>
    <submittedName>
        <fullName evidence="2">PIN domain-containing protein</fullName>
    </submittedName>
</protein>